<evidence type="ECO:0000313" key="2">
    <source>
        <dbReference type="EMBL" id="ABD63160.1"/>
    </source>
</evidence>
<accession>Q2AA17</accession>
<dbReference type="PANTHER" id="PTHR46148">
    <property type="entry name" value="CHROMO DOMAIN-CONTAINING PROTEIN"/>
    <property type="match status" value="1"/>
</dbReference>
<sequence length="198" mass="22404">MAPYEALYGRPYRSPICWAEPKDSLMLGPELVGQTTEKVGDAVMLKVSPMKGVQRFGRRGKLVPRYIRPFRILECIGAVSYRLDLPASMSSIHNVFHISILKKHLHDEEQQGVLDAPEIELQEALTTIKIPVCILAREEKRLRNKSYVNPGASQEGYYLREDRSPPAHDVGRVRRRGTCTIIFAIQSNSETHDEGYGL</sequence>
<feature type="domain" description="Tf2-1-like SH3-like" evidence="1">
    <location>
        <begin position="40"/>
        <end position="104"/>
    </location>
</feature>
<evidence type="ECO:0000259" key="1">
    <source>
        <dbReference type="Pfam" id="PF24626"/>
    </source>
</evidence>
<dbReference type="EMBL" id="AC183436">
    <property type="protein sequence ID" value="ABD63160.1"/>
    <property type="molecule type" value="Genomic_DNA"/>
</dbReference>
<dbReference type="Pfam" id="PF24626">
    <property type="entry name" value="SH3_Tf2-1"/>
    <property type="match status" value="1"/>
</dbReference>
<reference evidence="2" key="1">
    <citation type="submission" date="2006-03" db="EMBL/GenBank/DDBJ databases">
        <title>Comparative Sequence and Genetic Analyses of Asparagus BACs Reveal No Microsynteny with Onion or Rice.</title>
        <authorList>
            <person name="Jernej J."/>
            <person name="Telgmann A."/>
            <person name="Jung C."/>
            <person name="Cheung F."/>
            <person name="Havey M.J."/>
            <person name="Town C.D."/>
        </authorList>
    </citation>
    <scope>NUCLEOTIDE SEQUENCE</scope>
</reference>
<organism evidence="2">
    <name type="scientific">Asparagus officinalis</name>
    <name type="common">Garden asparagus</name>
    <dbReference type="NCBI Taxonomy" id="4686"/>
    <lineage>
        <taxon>Eukaryota</taxon>
        <taxon>Viridiplantae</taxon>
        <taxon>Streptophyta</taxon>
        <taxon>Embryophyta</taxon>
        <taxon>Tracheophyta</taxon>
        <taxon>Spermatophyta</taxon>
        <taxon>Magnoliopsida</taxon>
        <taxon>Liliopsida</taxon>
        <taxon>Asparagales</taxon>
        <taxon>Asparagaceae</taxon>
        <taxon>Asparagoideae</taxon>
        <taxon>Asparagus</taxon>
    </lineage>
</organism>
<name>Q2AA17_ASPOF</name>
<proteinExistence type="predicted"/>
<dbReference type="AlphaFoldDB" id="Q2AA17"/>
<protein>
    <submittedName>
        <fullName evidence="2">Pol protein, putative</fullName>
    </submittedName>
</protein>
<dbReference type="InterPro" id="IPR056924">
    <property type="entry name" value="SH3_Tf2-1"/>
</dbReference>
<dbReference type="PANTHER" id="PTHR46148:SF57">
    <property type="entry name" value="OS12G0499874 PROTEIN"/>
    <property type="match status" value="1"/>
</dbReference>
<gene>
    <name evidence="2" type="ORF">20.t00012</name>
</gene>